<dbReference type="SMART" id="SM00327">
    <property type="entry name" value="VWA"/>
    <property type="match status" value="1"/>
</dbReference>
<proteinExistence type="predicted"/>
<name>A0A182C742_9BACT</name>
<keyword evidence="3" id="KW-1185">Reference proteome</keyword>
<evidence type="ECO:0000259" key="1">
    <source>
        <dbReference type="PROSITE" id="PS50234"/>
    </source>
</evidence>
<dbReference type="Pfam" id="PF08308">
    <property type="entry name" value="PEGA"/>
    <property type="match status" value="1"/>
</dbReference>
<accession>A0A182C742</accession>
<dbReference type="PATRIC" id="fig|1453497.3.peg.1470"/>
<comment type="caution">
    <text evidence="2">The sequence shown here is derived from an EMBL/GenBank/DDBJ whole genome shotgun (WGS) entry which is preliminary data.</text>
</comment>
<reference evidence="2 3" key="1">
    <citation type="submission" date="2014-02" db="EMBL/GenBank/DDBJ databases">
        <title>Kosmotoga genome sequencing.</title>
        <authorList>
            <person name="Pollo S.M."/>
            <person name="Charchuk R."/>
            <person name="Nesbo C.L."/>
        </authorList>
    </citation>
    <scope>NUCLEOTIDE SEQUENCE [LARGE SCALE GENOMIC DNA]</scope>
    <source>
        <strain evidence="2 3">S304</strain>
    </source>
</reference>
<sequence length="1690" mass="189061">MKAKYLMLLFLLFSITFFSYGVLSVDSYPSKALVYIDGEHLGYTPFSMDAVEGYHRVAIEKKGFEPYEEYVYVDKDTTVRVERALKIRPDYSAMLGKMLVGLQISDFEPEEWLFGMASESIKKLFADINLSADVVSGEALDSSAELGYSGYLDFLLSHSESEENHLFTLSVKYHDLILNREFFKLEKSFEVTGIRENFQNAFLPVLRDIVGNLSSALVEELYEKVTGKIEFLNVDIQRYPEISIIFRAYDESNTPLSLETINNSKLSIIEAGTATSLSQLIPIKQEEALNFTLALDRSGSMKPVIEKAKLAAKDFLGLLPSNSSIALIAFDNEIELIKNFTDNRQELVAALGNITAQGSTPLYDTVIKAVELLSKRNGPRFLVLVTDGVDANLNDTDLGSENSISDAIRIARENNVVIFAIGLGRNIDKFSLGTLTTSTGGTFLDSPTIDDLDSAFKKILEAFENLYIGKYISTGERTALLRIDTPASRIEGKFLIPIPEISLKMNTPPSAVAGMPFEVTVSSLATMTAPINLTFKAVTLDGTTLWEERRLFNDTASYELVLQKTGQYYIELSSFRFLKRQKIEVVPIEKFLNDLIGEYRYPEASRVLEEYLKIASLEKEQELKLIDWLADIELRASLVDGKFSHLKSFLSILNHSGIHDDSLLSKKALFEYLLGDLENFSNTLTALPADRAEDGLAVLKLLQAGITKPENAALLAEKLLKMYPSPLIRRFAAELYITLSLDEKATEIAEEAANSNDLIDLITAAYTALMTGNGELLSELAERTEQFNALKPLSAVWRSLQYWLNDGADTAREYLNSIDKSIIDSILIKKALAALSIASGDFEKPLTHVEELDPDDFRFASLLSNTYEDASLEIEKPLEKKIISWEGGGLFIRARRTSRSPLPVFLNGEGMLTYLDSLTIYPHSLLLTTVKSGVNLLQMTLEDLEKHVLDADQITVILDRKAPQIAIDDYFFTASEYVDLSFTINDDTGISKITLDDEPATPVMVSENNYTLRFKTDRKSRAVVLSATDLAGNISSKKFYVLYDIKGPEIEIKGPSITGSETVIIAINVVDEFGISSLVIDAKKVDIDGRKSFSYNHTVSLAGKDMKTIEISAVDMAGNITSTRFTIRKDHQPPELELKLPTNVVSTSAEITLIATDSGGIDFIRVQDTERKYSGTTSIEDTFEIVLKESGNINIEAADLSGNISRISQYIFVDKIPPVISFAPMEKNGEMMAKITFEDDSGLKYVKVGKYIDKLNGQRTFEYIASRDELTEKLEIVAMDITGKRTEKALQWIPFELNDIAGNVMTSDLVELSGKILIPVEGTYTLEVYNNGKLIKTSTQKGELFEEWVPLSTGWNNLLVVIKTSDGIGIKDHSILSIPRHEAMRVTLTWDSTAADLDLYVREPDGTVVGPMNPSSKCAYINVDARQHSSNEETYILNYKGSFLPEEGDYHIAVHYYYSDLYPNPVNYKVTIDTFDEHIEKEGTLDYFNKFNMLFLSGKNDWEDIGKVFVRIPDKEFPNLSTNLHETMYSAKNAIEIEIFAKDNTGIKSITTDAVKPDIAKKEYNTYGKREVYLNEERFFPDGVSYFNITVEDLFGLKKSATYKIYIDTKPPQIEIKKVPDENGNLTLIATFKDELGLSSVSINGKRYQFDDLKQKTKEFTVTQKIPKGESLNLSATDIVGHTIFETVGW</sequence>
<dbReference type="Proteomes" id="UP000077339">
    <property type="component" value="Unassembled WGS sequence"/>
</dbReference>
<dbReference type="InterPro" id="IPR002035">
    <property type="entry name" value="VWF_A"/>
</dbReference>
<dbReference type="OrthoDB" id="2480790at2"/>
<dbReference type="Pfam" id="PF00092">
    <property type="entry name" value="VWA"/>
    <property type="match status" value="1"/>
</dbReference>
<evidence type="ECO:0000313" key="2">
    <source>
        <dbReference type="EMBL" id="OAA31309.1"/>
    </source>
</evidence>
<dbReference type="Gene3D" id="2.60.120.380">
    <property type="match status" value="1"/>
</dbReference>
<protein>
    <recommendedName>
        <fullName evidence="1">VWFA domain-containing protein</fullName>
    </recommendedName>
</protein>
<gene>
    <name evidence="2" type="ORF">AT15_07375</name>
</gene>
<dbReference type="CDD" id="cd00198">
    <property type="entry name" value="vWFA"/>
    <property type="match status" value="1"/>
</dbReference>
<dbReference type="InterPro" id="IPR036465">
    <property type="entry name" value="vWFA_dom_sf"/>
</dbReference>
<dbReference type="Gene3D" id="3.40.50.410">
    <property type="entry name" value="von Willebrand factor, type A domain"/>
    <property type="match status" value="1"/>
</dbReference>
<dbReference type="PROSITE" id="PS50234">
    <property type="entry name" value="VWFA"/>
    <property type="match status" value="1"/>
</dbReference>
<dbReference type="SUPFAM" id="SSF53300">
    <property type="entry name" value="vWA-like"/>
    <property type="match status" value="1"/>
</dbReference>
<organism evidence="2 3">
    <name type="scientific">Kosmotoga arenicorallina S304</name>
    <dbReference type="NCBI Taxonomy" id="1453497"/>
    <lineage>
        <taxon>Bacteria</taxon>
        <taxon>Thermotogati</taxon>
        <taxon>Thermotogota</taxon>
        <taxon>Thermotogae</taxon>
        <taxon>Kosmotogales</taxon>
        <taxon>Kosmotogaceae</taxon>
        <taxon>Kosmotoga</taxon>
    </lineage>
</organism>
<dbReference type="EMBL" id="JFHK01000004">
    <property type="protein sequence ID" value="OAA31309.1"/>
    <property type="molecule type" value="Genomic_DNA"/>
</dbReference>
<dbReference type="STRING" id="1453497.AT15_07375"/>
<evidence type="ECO:0000313" key="3">
    <source>
        <dbReference type="Proteomes" id="UP000077339"/>
    </source>
</evidence>
<dbReference type="RefSeq" id="WP_068346340.1">
    <property type="nucleotide sequence ID" value="NZ_JFHK01000004.1"/>
</dbReference>
<feature type="domain" description="VWFA" evidence="1">
    <location>
        <begin position="290"/>
        <end position="463"/>
    </location>
</feature>
<dbReference type="InterPro" id="IPR013229">
    <property type="entry name" value="PEGA"/>
</dbReference>